<accession>A0AAT9FN34</accession>
<dbReference type="KEGG" id="osu:NT6N_24280"/>
<reference evidence="2" key="1">
    <citation type="submission" date="2024-07" db="EMBL/GenBank/DDBJ databases">
        <title>Complete genome sequence of Verrucomicrobiaceae bacterium NT6N.</title>
        <authorList>
            <person name="Huang C."/>
            <person name="Takami H."/>
            <person name="Hamasaki K."/>
        </authorList>
    </citation>
    <scope>NUCLEOTIDE SEQUENCE</scope>
    <source>
        <strain evidence="2">NT6N</strain>
    </source>
</reference>
<evidence type="ECO:0000313" key="2">
    <source>
        <dbReference type="EMBL" id="BDS07388.1"/>
    </source>
</evidence>
<feature type="signal peptide" evidence="1">
    <location>
        <begin position="1"/>
        <end position="21"/>
    </location>
</feature>
<evidence type="ECO:0000256" key="1">
    <source>
        <dbReference type="SAM" id="SignalP"/>
    </source>
</evidence>
<protein>
    <submittedName>
        <fullName evidence="2">Uncharacterized protein</fullName>
    </submittedName>
</protein>
<name>A0AAT9FN34_9BACT</name>
<dbReference type="AlphaFoldDB" id="A0AAT9FN34"/>
<sequence length="251" mass="28586">MKTIIRHILVSYILSCSIACAQKDDVSADPVDLAFEVANSPNGKSYFPVGKESYYTRYYRDALLPSMLHKREERGSVRFRVAIFTSFSKPIFLTYSRGGGGASIEITRLQLHWVRKKAGFDKTLEPAGIELSGKVELGNRISEMLEEEVMKPRIRTPLSYLTKEQRRMTQGLDGARYVIEVSTDKDYTVESVWSPLHLINEMQTLKVLKQQGVDVESMVDELKKFIAFRDHLLDVVGIKEPKYSISELLAK</sequence>
<dbReference type="EMBL" id="AP026866">
    <property type="protein sequence ID" value="BDS07388.1"/>
    <property type="molecule type" value="Genomic_DNA"/>
</dbReference>
<gene>
    <name evidence="2" type="ORF">NT6N_24280</name>
</gene>
<organism evidence="2">
    <name type="scientific">Oceaniferula spumae</name>
    <dbReference type="NCBI Taxonomy" id="2979115"/>
    <lineage>
        <taxon>Bacteria</taxon>
        <taxon>Pseudomonadati</taxon>
        <taxon>Verrucomicrobiota</taxon>
        <taxon>Verrucomicrobiia</taxon>
        <taxon>Verrucomicrobiales</taxon>
        <taxon>Verrucomicrobiaceae</taxon>
        <taxon>Oceaniferula</taxon>
    </lineage>
</organism>
<feature type="chain" id="PRO_5043512849" evidence="1">
    <location>
        <begin position="22"/>
        <end position="251"/>
    </location>
</feature>
<proteinExistence type="predicted"/>
<keyword evidence="1" id="KW-0732">Signal</keyword>